<proteinExistence type="predicted"/>
<accession>A0A068USV1</accession>
<dbReference type="Gramene" id="CDP11615">
    <property type="protein sequence ID" value="CDP11615"/>
    <property type="gene ID" value="GSCOC_T00033983001"/>
</dbReference>
<sequence length="89" mass="10220">MYEFFHFGAGYTGNFFAYSLDHQLLPGISFSLKFNRSLVAIAFILSKVSAEFLFLFFFPHIILWLKCIWLPCVLDTSYSHIIASLMPGT</sequence>
<keyword evidence="2" id="KW-1185">Reference proteome</keyword>
<protein>
    <submittedName>
        <fullName evidence="1">Uncharacterized protein</fullName>
    </submittedName>
</protein>
<evidence type="ECO:0000313" key="1">
    <source>
        <dbReference type="EMBL" id="CDP11615.1"/>
    </source>
</evidence>
<dbReference type="AlphaFoldDB" id="A0A068USV1"/>
<evidence type="ECO:0000313" key="2">
    <source>
        <dbReference type="Proteomes" id="UP000295252"/>
    </source>
</evidence>
<dbReference type="Proteomes" id="UP000295252">
    <property type="component" value="Chromosome III"/>
</dbReference>
<dbReference type="EMBL" id="HG739141">
    <property type="protein sequence ID" value="CDP11615.1"/>
    <property type="molecule type" value="Genomic_DNA"/>
</dbReference>
<organism evidence="1 2">
    <name type="scientific">Coffea canephora</name>
    <name type="common">Robusta coffee</name>
    <dbReference type="NCBI Taxonomy" id="49390"/>
    <lineage>
        <taxon>Eukaryota</taxon>
        <taxon>Viridiplantae</taxon>
        <taxon>Streptophyta</taxon>
        <taxon>Embryophyta</taxon>
        <taxon>Tracheophyta</taxon>
        <taxon>Spermatophyta</taxon>
        <taxon>Magnoliopsida</taxon>
        <taxon>eudicotyledons</taxon>
        <taxon>Gunneridae</taxon>
        <taxon>Pentapetalae</taxon>
        <taxon>asterids</taxon>
        <taxon>lamiids</taxon>
        <taxon>Gentianales</taxon>
        <taxon>Rubiaceae</taxon>
        <taxon>Ixoroideae</taxon>
        <taxon>Gardenieae complex</taxon>
        <taxon>Bertiereae - Coffeeae clade</taxon>
        <taxon>Coffeeae</taxon>
        <taxon>Coffea</taxon>
    </lineage>
</organism>
<gene>
    <name evidence="1" type="ORF">GSCOC_T00033983001</name>
</gene>
<dbReference type="InParanoid" id="A0A068USV1"/>
<name>A0A068USV1_COFCA</name>
<reference evidence="2" key="1">
    <citation type="journal article" date="2014" name="Science">
        <title>The coffee genome provides insight into the convergent evolution of caffeine biosynthesis.</title>
        <authorList>
            <person name="Denoeud F."/>
            <person name="Carretero-Paulet L."/>
            <person name="Dereeper A."/>
            <person name="Droc G."/>
            <person name="Guyot R."/>
            <person name="Pietrella M."/>
            <person name="Zheng C."/>
            <person name="Alberti A."/>
            <person name="Anthony F."/>
            <person name="Aprea G."/>
            <person name="Aury J.M."/>
            <person name="Bento P."/>
            <person name="Bernard M."/>
            <person name="Bocs S."/>
            <person name="Campa C."/>
            <person name="Cenci A."/>
            <person name="Combes M.C."/>
            <person name="Crouzillat D."/>
            <person name="Da Silva C."/>
            <person name="Daddiego L."/>
            <person name="De Bellis F."/>
            <person name="Dussert S."/>
            <person name="Garsmeur O."/>
            <person name="Gayraud T."/>
            <person name="Guignon V."/>
            <person name="Jahn K."/>
            <person name="Jamilloux V."/>
            <person name="Joet T."/>
            <person name="Labadie K."/>
            <person name="Lan T."/>
            <person name="Leclercq J."/>
            <person name="Lepelley M."/>
            <person name="Leroy T."/>
            <person name="Li L.T."/>
            <person name="Librado P."/>
            <person name="Lopez L."/>
            <person name="Munoz A."/>
            <person name="Noel B."/>
            <person name="Pallavicini A."/>
            <person name="Perrotta G."/>
            <person name="Poncet V."/>
            <person name="Pot D."/>
            <person name="Priyono X."/>
            <person name="Rigoreau M."/>
            <person name="Rouard M."/>
            <person name="Rozas J."/>
            <person name="Tranchant-Dubreuil C."/>
            <person name="VanBuren R."/>
            <person name="Zhang Q."/>
            <person name="Andrade A.C."/>
            <person name="Argout X."/>
            <person name="Bertrand B."/>
            <person name="de Kochko A."/>
            <person name="Graziosi G."/>
            <person name="Henry R.J."/>
            <person name="Jayarama X."/>
            <person name="Ming R."/>
            <person name="Nagai C."/>
            <person name="Rounsley S."/>
            <person name="Sankoff D."/>
            <person name="Giuliano G."/>
            <person name="Albert V.A."/>
            <person name="Wincker P."/>
            <person name="Lashermes P."/>
        </authorList>
    </citation>
    <scope>NUCLEOTIDE SEQUENCE [LARGE SCALE GENOMIC DNA]</scope>
    <source>
        <strain evidence="2">cv. DH200-94</strain>
    </source>
</reference>